<sequence length="76" mass="8813">MPNHEPKNCPRCQANFECKVGSILECQCSSVFLSVPERDYVGARYDDCLCVNCLEEMQTEFSIISHDRKIQQFLQH</sequence>
<dbReference type="AlphaFoldDB" id="A0A3B1ADW7"/>
<accession>A0A3B1ADW7</accession>
<dbReference type="EMBL" id="UOFT01000061">
    <property type="protein sequence ID" value="VAW97657.1"/>
    <property type="molecule type" value="Genomic_DNA"/>
</dbReference>
<organism evidence="1">
    <name type="scientific">hydrothermal vent metagenome</name>
    <dbReference type="NCBI Taxonomy" id="652676"/>
    <lineage>
        <taxon>unclassified sequences</taxon>
        <taxon>metagenomes</taxon>
        <taxon>ecological metagenomes</taxon>
    </lineage>
</organism>
<evidence type="ECO:0000313" key="1">
    <source>
        <dbReference type="EMBL" id="VAW97657.1"/>
    </source>
</evidence>
<name>A0A3B1ADW7_9ZZZZ</name>
<proteinExistence type="predicted"/>
<protein>
    <recommendedName>
        <fullName evidence="2">Cysteine-rich CWC</fullName>
    </recommendedName>
</protein>
<evidence type="ECO:0008006" key="2">
    <source>
        <dbReference type="Google" id="ProtNLM"/>
    </source>
</evidence>
<dbReference type="InterPro" id="IPR032720">
    <property type="entry name" value="Cys_rich_CWC"/>
</dbReference>
<reference evidence="1" key="1">
    <citation type="submission" date="2018-06" db="EMBL/GenBank/DDBJ databases">
        <authorList>
            <person name="Zhirakovskaya E."/>
        </authorList>
    </citation>
    <scope>NUCLEOTIDE SEQUENCE</scope>
</reference>
<dbReference type="Pfam" id="PF14375">
    <property type="entry name" value="Cys_rich_CWC"/>
    <property type="match status" value="1"/>
</dbReference>
<gene>
    <name evidence="1" type="ORF">MNBD_GAMMA23-579</name>
</gene>